<dbReference type="PROSITE" id="PS51450">
    <property type="entry name" value="LRR"/>
    <property type="match status" value="1"/>
</dbReference>
<sequence>MMVEFWKDNWLGDLGPFSNVLTSNGSGVPASSKVADSSPATLKWVRTMGVQYSVKVGLTDRNFNFRKLLSSEEQPRRHLTSDMGCAMCGVALESTSHVLRECPLAKICLGGSGENILLQSNRLVNEVMNTRLFSTQRMAQRSSHNQQNGVWQIPATALANYVARTTVPGVHGDDALQKLSNKRKVQETFKKGLKNSGLCCGGWCCSCALKFFRDDVHRPFLRVFLLCVFIVGSPTDVGPTNSAAVAVEMSPRLQVGSNADVGIEIVLVSTSVVLHESMLAFVQGMCAVDVLFDVVVRSFGLLRGSPIGFVASEAYEGEDEHKNASTSIHFSYFEFQAHVISSGESFDFTTKRVVSLNSFKIDTDEVFINLDENDDENIIDMIESAHICDPGIQSTEFSALPILKRSCSNLKTSNVKRMAVDQFLRKSRSLEELHGLSTRATNYFKAGIPASEMTCCNTDVVEPDLALNVGINLKVIPMISDFTSLRFVNLSNNFIVQVTPGSLPKGLHNLSKNKINNIEGLRELTRLRVLDLSYNHIARIGHGLSNCIDQRIVPCREQDRKLTVLGLNFNKMSMMKALGSLLPTTPHCKH</sequence>
<comment type="caution">
    <text evidence="3">The sequence shown here is derived from an EMBL/GenBank/DDBJ whole genome shotgun (WGS) entry which is preliminary data.</text>
</comment>
<dbReference type="PANTHER" id="PTHR15454">
    <property type="entry name" value="NISCHARIN RELATED"/>
    <property type="match status" value="1"/>
</dbReference>
<evidence type="ECO:0000256" key="1">
    <source>
        <dbReference type="ARBA" id="ARBA00022614"/>
    </source>
</evidence>
<evidence type="ECO:0000313" key="4">
    <source>
        <dbReference type="Proteomes" id="UP000436088"/>
    </source>
</evidence>
<evidence type="ECO:0000313" key="3">
    <source>
        <dbReference type="EMBL" id="KAE8704429.1"/>
    </source>
</evidence>
<dbReference type="InterPro" id="IPR001611">
    <property type="entry name" value="Leu-rich_rpt"/>
</dbReference>
<dbReference type="SUPFAM" id="SSF52058">
    <property type="entry name" value="L domain-like"/>
    <property type="match status" value="1"/>
</dbReference>
<dbReference type="InterPro" id="IPR032675">
    <property type="entry name" value="LRR_dom_sf"/>
</dbReference>
<dbReference type="PANTHER" id="PTHR15454:SF37">
    <property type="entry name" value="OUTER ARM DYNEIN LIGHT CHAIN 1 PROTEIN"/>
    <property type="match status" value="1"/>
</dbReference>
<dbReference type="EMBL" id="VEPZ02000993">
    <property type="protein sequence ID" value="KAE8704429.1"/>
    <property type="molecule type" value="Genomic_DNA"/>
</dbReference>
<dbReference type="InterPro" id="IPR003591">
    <property type="entry name" value="Leu-rich_rpt_typical-subtyp"/>
</dbReference>
<protein>
    <submittedName>
        <fullName evidence="3">Outer arm dynein light chain 1 protein</fullName>
    </submittedName>
</protein>
<proteinExistence type="predicted"/>
<keyword evidence="1" id="KW-0433">Leucine-rich repeat</keyword>
<dbReference type="AlphaFoldDB" id="A0A6A3ANA8"/>
<accession>A0A6A3ANA8</accession>
<gene>
    <name evidence="3" type="ORF">F3Y22_tig00110457pilonHSYRG00191</name>
</gene>
<reference evidence="3" key="1">
    <citation type="submission" date="2019-09" db="EMBL/GenBank/DDBJ databases">
        <title>Draft genome information of white flower Hibiscus syriacus.</title>
        <authorList>
            <person name="Kim Y.-M."/>
        </authorList>
    </citation>
    <scope>NUCLEOTIDE SEQUENCE [LARGE SCALE GENOMIC DNA]</scope>
    <source>
        <strain evidence="3">YM2019G1</strain>
    </source>
</reference>
<dbReference type="FunFam" id="3.80.10.10:FF:000320">
    <property type="entry name" value="Protein phosphatase 1 regulatory subunit pprA"/>
    <property type="match status" value="1"/>
</dbReference>
<organism evidence="3 4">
    <name type="scientific">Hibiscus syriacus</name>
    <name type="common">Rose of Sharon</name>
    <dbReference type="NCBI Taxonomy" id="106335"/>
    <lineage>
        <taxon>Eukaryota</taxon>
        <taxon>Viridiplantae</taxon>
        <taxon>Streptophyta</taxon>
        <taxon>Embryophyta</taxon>
        <taxon>Tracheophyta</taxon>
        <taxon>Spermatophyta</taxon>
        <taxon>Magnoliopsida</taxon>
        <taxon>eudicotyledons</taxon>
        <taxon>Gunneridae</taxon>
        <taxon>Pentapetalae</taxon>
        <taxon>rosids</taxon>
        <taxon>malvids</taxon>
        <taxon>Malvales</taxon>
        <taxon>Malvaceae</taxon>
        <taxon>Malvoideae</taxon>
        <taxon>Hibiscus</taxon>
    </lineage>
</organism>
<evidence type="ECO:0000256" key="2">
    <source>
        <dbReference type="ARBA" id="ARBA00022737"/>
    </source>
</evidence>
<keyword evidence="4" id="KW-1185">Reference proteome</keyword>
<dbReference type="GO" id="GO:0005737">
    <property type="term" value="C:cytoplasm"/>
    <property type="evidence" value="ECO:0007669"/>
    <property type="project" value="TreeGrafter"/>
</dbReference>
<name>A0A6A3ANA8_HIBSY</name>
<dbReference type="Gene3D" id="3.80.10.10">
    <property type="entry name" value="Ribonuclease Inhibitor"/>
    <property type="match status" value="1"/>
</dbReference>
<keyword evidence="2" id="KW-0677">Repeat</keyword>
<dbReference type="SMART" id="SM00369">
    <property type="entry name" value="LRR_TYP"/>
    <property type="match status" value="2"/>
</dbReference>
<dbReference type="Proteomes" id="UP000436088">
    <property type="component" value="Unassembled WGS sequence"/>
</dbReference>